<organism evidence="1 2">
    <name type="scientific">Avena sativa</name>
    <name type="common">Oat</name>
    <dbReference type="NCBI Taxonomy" id="4498"/>
    <lineage>
        <taxon>Eukaryota</taxon>
        <taxon>Viridiplantae</taxon>
        <taxon>Streptophyta</taxon>
        <taxon>Embryophyta</taxon>
        <taxon>Tracheophyta</taxon>
        <taxon>Spermatophyta</taxon>
        <taxon>Magnoliopsida</taxon>
        <taxon>Liliopsida</taxon>
        <taxon>Poales</taxon>
        <taxon>Poaceae</taxon>
        <taxon>BOP clade</taxon>
        <taxon>Pooideae</taxon>
        <taxon>Poodae</taxon>
        <taxon>Poeae</taxon>
        <taxon>Poeae Chloroplast Group 1 (Aveneae type)</taxon>
        <taxon>Aveninae</taxon>
        <taxon>Avena</taxon>
    </lineage>
</organism>
<evidence type="ECO:0000313" key="2">
    <source>
        <dbReference type="Proteomes" id="UP001732700"/>
    </source>
</evidence>
<reference evidence="1" key="2">
    <citation type="submission" date="2025-09" db="UniProtKB">
        <authorList>
            <consortium name="EnsemblPlants"/>
        </authorList>
    </citation>
    <scope>IDENTIFICATION</scope>
</reference>
<name>A0ACD5X9I4_AVESA</name>
<protein>
    <submittedName>
        <fullName evidence="1">Uncharacterized protein</fullName>
    </submittedName>
</protein>
<sequence>MPAYLALRATPRACPAPTKHLTMSSSLASSSYRRRILDSKVAATHALYSSRLPSRSRQLAHTRIGAATRAHGVESSIISVLTMHHWETLNHMAYKFGKLDKCHGKLALKILGSIVQQSGLERIAHIYCMAAHILIQAQMHSQAMTVLKNLAVEAFSCSDIFSSLLRTISRCDSSPMVFDLLINAYLKERKVVDASKAILLMDACGFSASAHSCNNVLNALVDIGESKHVWFFLKESLARKFPLDVVTCNIVLNSFCIEGNLKKANLMLQKMKSRSLTNVVTYNTILYWYVKKGRFKAAMCVLEDMEKNCVEADVYTYNIMIDKLCRMKRSTRAYLLLKRMREDNLAPDECTYNTLIKGFFDEGKMKLAIYIFNEMLKQSLKPSLATYTTLIDGYCRNGTTDEALRVLYEMQAAGVEPSELTYSAMLNGYCKASMLGHAMNLIDVLKARGTTINRTMYTILIDGFCQLGLVSKAKHILKSMLVDGINPDVITYSVLINGMCKMGKLDEPKEVLARMQKTGVLPNEVLYTTLVCYCCKAGYVTEALKYFVDIYRRDLTANTFIHNTLLCALYGKGMIAQAEQFKQYMSRMQISFDVTSFNCIIDYYCTTENLQCVTSRDLQRWNSR</sequence>
<evidence type="ECO:0000313" key="1">
    <source>
        <dbReference type="EnsemblPlants" id="AVESA.00010b.r2.4DG0740350.1.CDS"/>
    </source>
</evidence>
<keyword evidence="2" id="KW-1185">Reference proteome</keyword>
<reference evidence="1" key="1">
    <citation type="submission" date="2021-05" db="EMBL/GenBank/DDBJ databases">
        <authorList>
            <person name="Scholz U."/>
            <person name="Mascher M."/>
            <person name="Fiebig A."/>
        </authorList>
    </citation>
    <scope>NUCLEOTIDE SEQUENCE [LARGE SCALE GENOMIC DNA]</scope>
</reference>
<accession>A0ACD5X9I4</accession>
<proteinExistence type="predicted"/>
<dbReference type="Proteomes" id="UP001732700">
    <property type="component" value="Chromosome 4D"/>
</dbReference>
<dbReference type="EnsemblPlants" id="AVESA.00010b.r2.4DG0740350.1">
    <property type="protein sequence ID" value="AVESA.00010b.r2.4DG0740350.1.CDS"/>
    <property type="gene ID" value="AVESA.00010b.r2.4DG0740350"/>
</dbReference>